<feature type="signal peptide" evidence="1">
    <location>
        <begin position="1"/>
        <end position="22"/>
    </location>
</feature>
<name>A0A6I1FG47_9BACI</name>
<protein>
    <recommendedName>
        <fullName evidence="4">DUF4352 domain-containing protein</fullName>
    </recommendedName>
</protein>
<dbReference type="AlphaFoldDB" id="A0A6I1FG47"/>
<comment type="caution">
    <text evidence="2">The sequence shown here is derived from an EMBL/GenBank/DDBJ whole genome shotgun (WGS) entry which is preliminary data.</text>
</comment>
<evidence type="ECO:0000256" key="1">
    <source>
        <dbReference type="SAM" id="SignalP"/>
    </source>
</evidence>
<organism evidence="2 3">
    <name type="scientific">Bacillus aerolatus</name>
    <dbReference type="NCBI Taxonomy" id="2653354"/>
    <lineage>
        <taxon>Bacteria</taxon>
        <taxon>Bacillati</taxon>
        <taxon>Bacillota</taxon>
        <taxon>Bacilli</taxon>
        <taxon>Bacillales</taxon>
        <taxon>Bacillaceae</taxon>
        <taxon>Bacillus</taxon>
    </lineage>
</organism>
<keyword evidence="3" id="KW-1185">Reference proteome</keyword>
<evidence type="ECO:0000313" key="3">
    <source>
        <dbReference type="Proteomes" id="UP000429595"/>
    </source>
</evidence>
<dbReference type="EMBL" id="WEIO01000004">
    <property type="protein sequence ID" value="KAB7707144.1"/>
    <property type="molecule type" value="Genomic_DNA"/>
</dbReference>
<dbReference type="PROSITE" id="PS51257">
    <property type="entry name" value="PROKAR_LIPOPROTEIN"/>
    <property type="match status" value="1"/>
</dbReference>
<evidence type="ECO:0008006" key="4">
    <source>
        <dbReference type="Google" id="ProtNLM"/>
    </source>
</evidence>
<feature type="chain" id="PRO_5039393471" description="DUF4352 domain-containing protein" evidence="1">
    <location>
        <begin position="23"/>
        <end position="163"/>
    </location>
</feature>
<dbReference type="RefSeq" id="WP_152151111.1">
    <property type="nucleotide sequence ID" value="NZ_WEIO01000004.1"/>
</dbReference>
<gene>
    <name evidence="2" type="ORF">F9802_09045</name>
</gene>
<reference evidence="2 3" key="1">
    <citation type="submission" date="2019-10" db="EMBL/GenBank/DDBJ databases">
        <title>Bacillus aerolatum sp. nov., isolated from bioaerosol of sport playgrounds.</title>
        <authorList>
            <person name="Chen P."/>
            <person name="Zhang G."/>
        </authorList>
    </citation>
    <scope>NUCLEOTIDE SEQUENCE [LARGE SCALE GENOMIC DNA]</scope>
    <source>
        <strain evidence="2 3">CX253</strain>
    </source>
</reference>
<keyword evidence="1" id="KW-0732">Signal</keyword>
<dbReference type="Proteomes" id="UP000429595">
    <property type="component" value="Unassembled WGS sequence"/>
</dbReference>
<evidence type="ECO:0000313" key="2">
    <source>
        <dbReference type="EMBL" id="KAB7707144.1"/>
    </source>
</evidence>
<sequence>MKKWYFALLPALLLAACSQSEGKDKPAFYEEELIPNIIYTLAVQYVVDGKLTAPPVPGKVEKGQMIQVTATVENTGDNDYTFGGTPCDGDLTIAINKGGVKLSGAGDITADFCIQSYVEHTLKAGEKITASAEFNLDDVETGVYKLSSSYAKKRFVKELEITD</sequence>
<accession>A0A6I1FG47</accession>
<proteinExistence type="predicted"/>